<reference evidence="1 2" key="1">
    <citation type="submission" date="2020-01" db="EMBL/GenBank/DDBJ databases">
        <title>Complete genome sequence of a human oral phylogroup 1 Treponema sp. strain ATCC 700766, originally isolated from periodontitis dental plaque.</title>
        <authorList>
            <person name="Chan Y."/>
            <person name="Huo Y.-B."/>
            <person name="Yu X.-L."/>
            <person name="Zeng H."/>
            <person name="Leung W.-K."/>
            <person name="Watt R.M."/>
        </authorList>
    </citation>
    <scope>NUCLEOTIDE SEQUENCE [LARGE SCALE GENOMIC DNA]</scope>
    <source>
        <strain evidence="1 2">OMZ 804</strain>
    </source>
</reference>
<name>A0A6P1Y3K2_9SPIR</name>
<evidence type="ECO:0000313" key="2">
    <source>
        <dbReference type="Proteomes" id="UP000464374"/>
    </source>
</evidence>
<dbReference type="KEGG" id="trz:GWP43_11520"/>
<organism evidence="1 2">
    <name type="scientific">Treponema vincentii</name>
    <dbReference type="NCBI Taxonomy" id="69710"/>
    <lineage>
        <taxon>Bacteria</taxon>
        <taxon>Pseudomonadati</taxon>
        <taxon>Spirochaetota</taxon>
        <taxon>Spirochaetia</taxon>
        <taxon>Spirochaetales</taxon>
        <taxon>Treponemataceae</taxon>
        <taxon>Treponema</taxon>
    </lineage>
</organism>
<protein>
    <submittedName>
        <fullName evidence="1">Uncharacterized protein</fullName>
    </submittedName>
</protein>
<proteinExistence type="predicted"/>
<dbReference type="AlphaFoldDB" id="A0A6P1Y3K2"/>
<evidence type="ECO:0000313" key="1">
    <source>
        <dbReference type="EMBL" id="QHX43969.1"/>
    </source>
</evidence>
<gene>
    <name evidence="1" type="ORF">GWP43_11520</name>
</gene>
<dbReference type="RefSeq" id="WP_162664271.1">
    <property type="nucleotide sequence ID" value="NZ_CP048020.1"/>
</dbReference>
<accession>A0A6P1Y3K2</accession>
<dbReference type="EMBL" id="CP048020">
    <property type="protein sequence ID" value="QHX43969.1"/>
    <property type="molecule type" value="Genomic_DNA"/>
</dbReference>
<dbReference type="Proteomes" id="UP000464374">
    <property type="component" value="Chromosome"/>
</dbReference>
<sequence length="131" mass="14383">MGFLNHVKTAWNGQVRCDWCGKYYKQIDGDGLFGSAGGLVGRAVATAKKNYCSKACKLAAEEAKAEKKADFEERKAKGELTEMEKIKDQMAQPFEEAKQQMKDSIAQPMNEVKSQMKGAFGSAFGGIFGKK</sequence>